<keyword evidence="5" id="KW-0175">Coiled coil</keyword>
<evidence type="ECO:0000256" key="4">
    <source>
        <dbReference type="PROSITE-ProRule" id="PRU00175"/>
    </source>
</evidence>
<dbReference type="OrthoDB" id="6105938at2759"/>
<accession>A0A8E2APP1</accession>
<evidence type="ECO:0000256" key="2">
    <source>
        <dbReference type="ARBA" id="ARBA00022771"/>
    </source>
</evidence>
<keyword evidence="2 4" id="KW-0863">Zinc-finger</keyword>
<keyword evidence="1" id="KW-0479">Metal-binding</keyword>
<evidence type="ECO:0000256" key="5">
    <source>
        <dbReference type="SAM" id="Coils"/>
    </source>
</evidence>
<dbReference type="InterPro" id="IPR013083">
    <property type="entry name" value="Znf_RING/FYVE/PHD"/>
</dbReference>
<dbReference type="InterPro" id="IPR001841">
    <property type="entry name" value="Znf_RING"/>
</dbReference>
<organism evidence="7 8">
    <name type="scientific">Obba rivulosa</name>
    <dbReference type="NCBI Taxonomy" id="1052685"/>
    <lineage>
        <taxon>Eukaryota</taxon>
        <taxon>Fungi</taxon>
        <taxon>Dikarya</taxon>
        <taxon>Basidiomycota</taxon>
        <taxon>Agaricomycotina</taxon>
        <taxon>Agaricomycetes</taxon>
        <taxon>Polyporales</taxon>
        <taxon>Gelatoporiaceae</taxon>
        <taxon>Obba</taxon>
    </lineage>
</organism>
<dbReference type="Proteomes" id="UP000250043">
    <property type="component" value="Unassembled WGS sequence"/>
</dbReference>
<evidence type="ECO:0000256" key="3">
    <source>
        <dbReference type="ARBA" id="ARBA00022833"/>
    </source>
</evidence>
<evidence type="ECO:0000313" key="8">
    <source>
        <dbReference type="Proteomes" id="UP000250043"/>
    </source>
</evidence>
<dbReference type="PROSITE" id="PS50089">
    <property type="entry name" value="ZF_RING_2"/>
    <property type="match status" value="1"/>
</dbReference>
<dbReference type="PROSITE" id="PS00518">
    <property type="entry name" value="ZF_RING_1"/>
    <property type="match status" value="1"/>
</dbReference>
<gene>
    <name evidence="7" type="ORF">OBBRIDRAFT_288751</name>
</gene>
<dbReference type="SUPFAM" id="SSF57850">
    <property type="entry name" value="RING/U-box"/>
    <property type="match status" value="1"/>
</dbReference>
<keyword evidence="3" id="KW-0862">Zinc</keyword>
<reference evidence="7 8" key="1">
    <citation type="submission" date="2016-07" db="EMBL/GenBank/DDBJ databases">
        <title>Draft genome of the white-rot fungus Obba rivulosa 3A-2.</title>
        <authorList>
            <consortium name="DOE Joint Genome Institute"/>
            <person name="Miettinen O."/>
            <person name="Riley R."/>
            <person name="Acob R."/>
            <person name="Barry K."/>
            <person name="Cullen D."/>
            <person name="De Vries R."/>
            <person name="Hainaut M."/>
            <person name="Hatakka A."/>
            <person name="Henrissat B."/>
            <person name="Hilden K."/>
            <person name="Kuo R."/>
            <person name="Labutti K."/>
            <person name="Lipzen A."/>
            <person name="Makela M.R."/>
            <person name="Sandor L."/>
            <person name="Spatafora J.W."/>
            <person name="Grigoriev I.V."/>
            <person name="Hibbett D.S."/>
        </authorList>
    </citation>
    <scope>NUCLEOTIDE SEQUENCE [LARGE SCALE GENOMIC DNA]</scope>
    <source>
        <strain evidence="7 8">3A-2</strain>
    </source>
</reference>
<dbReference type="EMBL" id="KV722568">
    <property type="protein sequence ID" value="OCH85694.1"/>
    <property type="molecule type" value="Genomic_DNA"/>
</dbReference>
<feature type="domain" description="RING-type" evidence="6">
    <location>
        <begin position="5"/>
        <end position="45"/>
    </location>
</feature>
<protein>
    <recommendedName>
        <fullName evidence="6">RING-type domain-containing protein</fullName>
    </recommendedName>
</protein>
<dbReference type="GO" id="GO:0008270">
    <property type="term" value="F:zinc ion binding"/>
    <property type="evidence" value="ECO:0007669"/>
    <property type="project" value="UniProtKB-KW"/>
</dbReference>
<dbReference type="CDD" id="cd16449">
    <property type="entry name" value="RING-HC"/>
    <property type="match status" value="1"/>
</dbReference>
<proteinExistence type="predicted"/>
<evidence type="ECO:0000313" key="7">
    <source>
        <dbReference type="EMBL" id="OCH85694.1"/>
    </source>
</evidence>
<sequence>MNPQCTICLENITGDIMATRCGHLYCTECATTNFSLPSATCAICRRAWTFDELIMLYPHYGTATTTSSSDSTHTDARETLDALATDAIASCLDLLEEGDADADTRKITSSRVDGLMKALSENELAPVAHDLFQSIVSLLAEISLNVRPDIGRLRELEMECRQLEDNVCELTLQLESVTRIRDEYRRKAQLATDNVSELMLQLHDTIKERDENLQRAEEAEDNVCALTVQIDHAAKSQKEERRKTRTTEAGLEETWDLQLREMKFLKEELSAERVKVEHAERDKVRLHAMYMRYRTKEWVDARVSY</sequence>
<dbReference type="AlphaFoldDB" id="A0A8E2APP1"/>
<keyword evidence="8" id="KW-1185">Reference proteome</keyword>
<dbReference type="InterPro" id="IPR017907">
    <property type="entry name" value="Znf_RING_CS"/>
</dbReference>
<dbReference type="SMART" id="SM00184">
    <property type="entry name" value="RING"/>
    <property type="match status" value="1"/>
</dbReference>
<dbReference type="Pfam" id="PF13920">
    <property type="entry name" value="zf-C3HC4_3"/>
    <property type="match status" value="1"/>
</dbReference>
<evidence type="ECO:0000256" key="1">
    <source>
        <dbReference type="ARBA" id="ARBA00022723"/>
    </source>
</evidence>
<evidence type="ECO:0000259" key="6">
    <source>
        <dbReference type="PROSITE" id="PS50089"/>
    </source>
</evidence>
<dbReference type="Gene3D" id="3.30.40.10">
    <property type="entry name" value="Zinc/RING finger domain, C3HC4 (zinc finger)"/>
    <property type="match status" value="1"/>
</dbReference>
<name>A0A8E2APP1_9APHY</name>
<feature type="coiled-coil region" evidence="5">
    <location>
        <begin position="153"/>
        <end position="222"/>
    </location>
</feature>